<reference evidence="1" key="1">
    <citation type="submission" date="2023-07" db="EMBL/GenBank/DDBJ databases">
        <title>Wenyingzhuangia sp. chi5 genome sequencing and assembly.</title>
        <authorList>
            <person name="Park S."/>
        </authorList>
    </citation>
    <scope>NUCLEOTIDE SEQUENCE</scope>
    <source>
        <strain evidence="1">Chi5</strain>
    </source>
</reference>
<evidence type="ECO:0000313" key="1">
    <source>
        <dbReference type="EMBL" id="MDO3694923.1"/>
    </source>
</evidence>
<evidence type="ECO:0000313" key="2">
    <source>
        <dbReference type="Proteomes" id="UP001168642"/>
    </source>
</evidence>
<name>A0ABT8VSH2_9FLAO</name>
<sequence>MKNKTKTYLLLALVVAIWGVLGYKLTTTIHPPETNNSVPNLNVSFTPEKRTEKDTFSIQLAKRDPFLGTLYVQKKHMVKPKKVIQPKVVWPSITYHGIISKQGDKKQQIFVVSINNQQFLMKKGQVNDDITLTKGNDKQIYVSYKGNKKTITKI</sequence>
<gene>
    <name evidence="1" type="ORF">QVZ41_08715</name>
</gene>
<accession>A0ABT8VSH2</accession>
<keyword evidence="2" id="KW-1185">Reference proteome</keyword>
<protein>
    <submittedName>
        <fullName evidence="1">Uncharacterized protein</fullName>
    </submittedName>
</protein>
<comment type="caution">
    <text evidence="1">The sequence shown here is derived from an EMBL/GenBank/DDBJ whole genome shotgun (WGS) entry which is preliminary data.</text>
</comment>
<organism evidence="1 2">
    <name type="scientific">Wenyingzhuangia gilva</name>
    <dbReference type="NCBI Taxonomy" id="3057677"/>
    <lineage>
        <taxon>Bacteria</taxon>
        <taxon>Pseudomonadati</taxon>
        <taxon>Bacteroidota</taxon>
        <taxon>Flavobacteriia</taxon>
        <taxon>Flavobacteriales</taxon>
        <taxon>Flavobacteriaceae</taxon>
        <taxon>Wenyingzhuangia</taxon>
    </lineage>
</organism>
<dbReference type="EMBL" id="JAUMIT010000003">
    <property type="protein sequence ID" value="MDO3694923.1"/>
    <property type="molecule type" value="Genomic_DNA"/>
</dbReference>
<proteinExistence type="predicted"/>
<dbReference type="Proteomes" id="UP001168642">
    <property type="component" value="Unassembled WGS sequence"/>
</dbReference>
<dbReference type="RefSeq" id="WP_302884177.1">
    <property type="nucleotide sequence ID" value="NZ_JAUMIT010000003.1"/>
</dbReference>